<reference evidence="5" key="1">
    <citation type="submission" date="2013-02" db="EMBL/GenBank/DDBJ databases">
        <authorList>
            <person name="Hughes D."/>
        </authorList>
    </citation>
    <scope>NUCLEOTIDE SEQUENCE</scope>
    <source>
        <strain>Durham</strain>
        <strain evidence="5">NC isolate 2 -- Noor lab</strain>
    </source>
</reference>
<evidence type="ECO:0000313" key="5">
    <source>
        <dbReference type="Proteomes" id="UP000015102"/>
    </source>
</evidence>
<proteinExistence type="inferred from homology"/>
<evidence type="ECO:0000256" key="1">
    <source>
        <dbReference type="ARBA" id="ARBA00009995"/>
    </source>
</evidence>
<protein>
    <recommendedName>
        <fullName evidence="6">Glucuronosyltransferase</fullName>
    </recommendedName>
</protein>
<dbReference type="Proteomes" id="UP000015102">
    <property type="component" value="Unassembled WGS sequence"/>
</dbReference>
<dbReference type="PANTHER" id="PTHR48043:SF159">
    <property type="entry name" value="EG:EG0003.4 PROTEIN-RELATED"/>
    <property type="match status" value="1"/>
</dbReference>
<reference evidence="4" key="2">
    <citation type="submission" date="2015-06" db="UniProtKB">
        <authorList>
            <consortium name="EnsemblMetazoa"/>
        </authorList>
    </citation>
    <scope>IDENTIFICATION</scope>
</reference>
<dbReference type="EnsemblMetazoa" id="MESCA008184-RA">
    <property type="protein sequence ID" value="MESCA008184-PA"/>
    <property type="gene ID" value="MESCA008184"/>
</dbReference>
<dbReference type="GO" id="GO:0008194">
    <property type="term" value="F:UDP-glycosyltransferase activity"/>
    <property type="evidence" value="ECO:0007669"/>
    <property type="project" value="TreeGrafter"/>
</dbReference>
<dbReference type="InterPro" id="IPR050271">
    <property type="entry name" value="UDP-glycosyltransferase"/>
</dbReference>
<dbReference type="HOGENOM" id="CLU_866811_0_0_1"/>
<evidence type="ECO:0008006" key="6">
    <source>
        <dbReference type="Google" id="ProtNLM"/>
    </source>
</evidence>
<dbReference type="PANTHER" id="PTHR48043">
    <property type="entry name" value="EG:EG0003.4 PROTEIN-RELATED"/>
    <property type="match status" value="1"/>
</dbReference>
<organism evidence="4 5">
    <name type="scientific">Megaselia scalaris</name>
    <name type="common">Humpbacked fly</name>
    <name type="synonym">Phora scalaris</name>
    <dbReference type="NCBI Taxonomy" id="36166"/>
    <lineage>
        <taxon>Eukaryota</taxon>
        <taxon>Metazoa</taxon>
        <taxon>Ecdysozoa</taxon>
        <taxon>Arthropoda</taxon>
        <taxon>Hexapoda</taxon>
        <taxon>Insecta</taxon>
        <taxon>Pterygota</taxon>
        <taxon>Neoptera</taxon>
        <taxon>Endopterygota</taxon>
        <taxon>Diptera</taxon>
        <taxon>Brachycera</taxon>
        <taxon>Muscomorpha</taxon>
        <taxon>Platypezoidea</taxon>
        <taxon>Phoridae</taxon>
        <taxon>Megaseliini</taxon>
        <taxon>Megaselia</taxon>
    </lineage>
</organism>
<keyword evidence="3" id="KW-0808">Transferase</keyword>
<dbReference type="AlphaFoldDB" id="T1GWK7"/>
<keyword evidence="2" id="KW-0328">Glycosyltransferase</keyword>
<sequence length="321" mass="36414">MPITSPSHHLWNKALMHELANKGHNLTILSADIELKEKLPRNVHYIHLEKSYDSLKQGLDIDAIIGAMGLNAVPQLYNWGLLSAVGTVESDGWKTLMNYPNDFKFDLFVSMTETKAMKLVVVFLSFLRLINGANILGLLGLTTYSHFIWNSAIFNDLASKGHNVTLLTVDLPKHSSENRNITYIHLEKAYEILLKAEIKNDIIGVKGLKAIGPIYQWSINSIEGMIESNGWKTLMMYPEDFKFDLIIFDYTIGNGLLGFVHKFKYPPLIGTSPFLNNPAVIDLIGNPVYPGFVPHWSTSYNVDMNFVERIHNFIIYIWDTL</sequence>
<evidence type="ECO:0000256" key="2">
    <source>
        <dbReference type="ARBA" id="ARBA00022676"/>
    </source>
</evidence>
<evidence type="ECO:0000313" key="4">
    <source>
        <dbReference type="EnsemblMetazoa" id="MESCA008184-PA"/>
    </source>
</evidence>
<comment type="similarity">
    <text evidence="1">Belongs to the UDP-glycosyltransferase family.</text>
</comment>
<dbReference type="EMBL" id="CAQQ02030981">
    <property type="status" value="NOT_ANNOTATED_CDS"/>
    <property type="molecule type" value="Genomic_DNA"/>
</dbReference>
<evidence type="ECO:0000256" key="3">
    <source>
        <dbReference type="ARBA" id="ARBA00022679"/>
    </source>
</evidence>
<accession>T1GWK7</accession>
<keyword evidence="5" id="KW-1185">Reference proteome</keyword>
<dbReference type="SUPFAM" id="SSF53756">
    <property type="entry name" value="UDP-Glycosyltransferase/glycogen phosphorylase"/>
    <property type="match status" value="2"/>
</dbReference>
<dbReference type="STRING" id="36166.T1GWK7"/>
<name>T1GWK7_MEGSC</name>
<dbReference type="EMBL" id="CAQQ02030980">
    <property type="status" value="NOT_ANNOTATED_CDS"/>
    <property type="molecule type" value="Genomic_DNA"/>
</dbReference>